<evidence type="ECO:0000256" key="1">
    <source>
        <dbReference type="SAM" id="Phobius"/>
    </source>
</evidence>
<proteinExistence type="predicted"/>
<keyword evidence="4" id="KW-1185">Reference proteome</keyword>
<dbReference type="RefSeq" id="WP_191177882.1">
    <property type="nucleotide sequence ID" value="NZ_JACXXP010000001.1"/>
</dbReference>
<feature type="transmembrane region" description="Helical" evidence="1">
    <location>
        <begin position="86"/>
        <end position="108"/>
    </location>
</feature>
<evidence type="ECO:0000313" key="5">
    <source>
        <dbReference type="Proteomes" id="UP001107960"/>
    </source>
</evidence>
<gene>
    <name evidence="2" type="ORF">IEW27_01350</name>
    <name evidence="3" type="ORF">LNP80_17780</name>
</gene>
<sequence length="171" mass="19511">MKFNWDNIWIFLKNIPNILKEAFVWLLISYLIPLINIGIIWGMTYPLYNYSLDICSIVLATNACFYTSLIYLIGDKKKDEQNNDRNLINIVNISFFAITIGLFSVSIIELQKKETILHHSFYTIGSLISFAICVLAAIVSKYDEDSAKGKERAKESKNVTTTNVDGKNIDI</sequence>
<keyword evidence="1" id="KW-0472">Membrane</keyword>
<organism evidence="3 5">
    <name type="scientific">Chryseobacterium muglaense</name>
    <dbReference type="NCBI Taxonomy" id="2893752"/>
    <lineage>
        <taxon>Bacteria</taxon>
        <taxon>Pseudomonadati</taxon>
        <taxon>Bacteroidota</taxon>
        <taxon>Flavobacteriia</taxon>
        <taxon>Flavobacteriales</taxon>
        <taxon>Weeksellaceae</taxon>
        <taxon>Chryseobacterium group</taxon>
        <taxon>Chryseobacterium</taxon>
    </lineage>
</organism>
<name>A0A9Q3UUW6_9FLAO</name>
<dbReference type="Proteomes" id="UP000603715">
    <property type="component" value="Unassembled WGS sequence"/>
</dbReference>
<feature type="transmembrane region" description="Helical" evidence="1">
    <location>
        <begin position="22"/>
        <end position="44"/>
    </location>
</feature>
<dbReference type="EMBL" id="JAJJML010000001">
    <property type="protein sequence ID" value="MCC9036073.1"/>
    <property type="molecule type" value="Genomic_DNA"/>
</dbReference>
<feature type="transmembrane region" description="Helical" evidence="1">
    <location>
        <begin position="120"/>
        <end position="140"/>
    </location>
</feature>
<comment type="caution">
    <text evidence="3">The sequence shown here is derived from an EMBL/GenBank/DDBJ whole genome shotgun (WGS) entry which is preliminary data.</text>
</comment>
<feature type="transmembrane region" description="Helical" evidence="1">
    <location>
        <begin position="50"/>
        <end position="74"/>
    </location>
</feature>
<keyword evidence="1" id="KW-1133">Transmembrane helix</keyword>
<keyword evidence="1" id="KW-0812">Transmembrane</keyword>
<evidence type="ECO:0000313" key="4">
    <source>
        <dbReference type="Proteomes" id="UP000603715"/>
    </source>
</evidence>
<evidence type="ECO:0000313" key="2">
    <source>
        <dbReference type="EMBL" id="MBD3903242.1"/>
    </source>
</evidence>
<accession>A0A9Q3UUW6</accession>
<protein>
    <submittedName>
        <fullName evidence="3">Uncharacterized protein</fullName>
    </submittedName>
</protein>
<evidence type="ECO:0000313" key="3">
    <source>
        <dbReference type="EMBL" id="MCC9036073.1"/>
    </source>
</evidence>
<dbReference type="EMBL" id="JACXXP010000001">
    <property type="protein sequence ID" value="MBD3903242.1"/>
    <property type="molecule type" value="Genomic_DNA"/>
</dbReference>
<dbReference type="Proteomes" id="UP001107960">
    <property type="component" value="Unassembled WGS sequence"/>
</dbReference>
<reference evidence="4" key="2">
    <citation type="submission" date="2023-07" db="EMBL/GenBank/DDBJ databases">
        <title>Description of novel Chryseobacterium sp. strain C-2.</title>
        <authorList>
            <person name="Saticioglu I.B."/>
        </authorList>
    </citation>
    <scope>NUCLEOTIDE SEQUENCE [LARGE SCALE GENOMIC DNA]</scope>
    <source>
        <strain evidence="4">C-2</strain>
    </source>
</reference>
<dbReference type="AlphaFoldDB" id="A0A9Q3UUW6"/>
<reference evidence="3" key="1">
    <citation type="submission" date="2021-11" db="EMBL/GenBank/DDBJ databases">
        <title>Description of novel Chryseobacterium species.</title>
        <authorList>
            <person name="Saticioglu I.B."/>
            <person name="Ay H."/>
            <person name="Altun S."/>
            <person name="Duman M."/>
        </authorList>
    </citation>
    <scope>NUCLEOTIDE SEQUENCE</scope>
    <source>
        <strain evidence="3">C-39</strain>
    </source>
</reference>
<reference evidence="2" key="3">
    <citation type="submission" date="2024-05" db="EMBL/GenBank/DDBJ databases">
        <title>Description of novel Chryseobacterium sp. strain C-2.</title>
        <authorList>
            <person name="Saticioglu I.B."/>
        </authorList>
    </citation>
    <scope>NUCLEOTIDE SEQUENCE</scope>
    <source>
        <strain evidence="2">C-2</strain>
    </source>
</reference>